<proteinExistence type="predicted"/>
<protein>
    <submittedName>
        <fullName evidence="1">Uncharacterized protein</fullName>
    </submittedName>
</protein>
<evidence type="ECO:0000313" key="2">
    <source>
        <dbReference type="Proteomes" id="UP000265703"/>
    </source>
</evidence>
<dbReference type="EMBL" id="QKYT01001335">
    <property type="protein sequence ID" value="RIA79381.1"/>
    <property type="molecule type" value="Genomic_DNA"/>
</dbReference>
<dbReference type="OrthoDB" id="2427374at2759"/>
<reference evidence="1 2" key="1">
    <citation type="submission" date="2018-06" db="EMBL/GenBank/DDBJ databases">
        <title>Comparative genomics reveals the genomic features of Rhizophagus irregularis, R. cerebriforme, R. diaphanum and Gigaspora rosea, and their symbiotic lifestyle signature.</title>
        <authorList>
            <person name="Morin E."/>
            <person name="San Clemente H."/>
            <person name="Chen E.C.H."/>
            <person name="De La Providencia I."/>
            <person name="Hainaut M."/>
            <person name="Kuo A."/>
            <person name="Kohler A."/>
            <person name="Murat C."/>
            <person name="Tang N."/>
            <person name="Roy S."/>
            <person name="Loubradou J."/>
            <person name="Henrissat B."/>
            <person name="Grigoriev I.V."/>
            <person name="Corradi N."/>
            <person name="Roux C."/>
            <person name="Martin F.M."/>
        </authorList>
    </citation>
    <scope>NUCLEOTIDE SEQUENCE [LARGE SCALE GENOMIC DNA]</scope>
    <source>
        <strain evidence="1 2">DAOM 227022</strain>
    </source>
</reference>
<sequence length="164" mass="19166">MFILYKTINIVISKTLEEPYFKCEVRLDQNLKNSVEILSSVITQLLEKVKLDISLTELYRIEVKFDNHKKVLEFCVSLKTMAWYNVFLKGKPNTIKIAQDYITNAEKQFPPKPTKTKVNVKDEDDELDFDAFNICPQYKKKGECKCSELSSDIIHSDYNFSFCL</sequence>
<dbReference type="Proteomes" id="UP000265703">
    <property type="component" value="Unassembled WGS sequence"/>
</dbReference>
<organism evidence="1 2">
    <name type="scientific">Glomus cerebriforme</name>
    <dbReference type="NCBI Taxonomy" id="658196"/>
    <lineage>
        <taxon>Eukaryota</taxon>
        <taxon>Fungi</taxon>
        <taxon>Fungi incertae sedis</taxon>
        <taxon>Mucoromycota</taxon>
        <taxon>Glomeromycotina</taxon>
        <taxon>Glomeromycetes</taxon>
        <taxon>Glomerales</taxon>
        <taxon>Glomeraceae</taxon>
        <taxon>Glomus</taxon>
    </lineage>
</organism>
<comment type="caution">
    <text evidence="1">The sequence shown here is derived from an EMBL/GenBank/DDBJ whole genome shotgun (WGS) entry which is preliminary data.</text>
</comment>
<evidence type="ECO:0000313" key="1">
    <source>
        <dbReference type="EMBL" id="RIA79381.1"/>
    </source>
</evidence>
<dbReference type="AlphaFoldDB" id="A0A397S9I1"/>
<keyword evidence="2" id="KW-1185">Reference proteome</keyword>
<gene>
    <name evidence="1" type="ORF">C1645_840830</name>
</gene>
<name>A0A397S9I1_9GLOM</name>
<accession>A0A397S9I1</accession>